<feature type="domain" description="AB hydrolase-1" evidence="1">
    <location>
        <begin position="29"/>
        <end position="291"/>
    </location>
</feature>
<protein>
    <recommendedName>
        <fullName evidence="1">AB hydrolase-1 domain-containing protein</fullName>
    </recommendedName>
</protein>
<dbReference type="Gene3D" id="3.40.50.1820">
    <property type="entry name" value="alpha/beta hydrolase"/>
    <property type="match status" value="1"/>
</dbReference>
<accession>A0A8H3ISP6</accession>
<dbReference type="OrthoDB" id="3466836at2759"/>
<dbReference type="Pfam" id="PF12697">
    <property type="entry name" value="Abhydrolase_6"/>
    <property type="match status" value="1"/>
</dbReference>
<dbReference type="Proteomes" id="UP000664169">
    <property type="component" value="Unassembled WGS sequence"/>
</dbReference>
<evidence type="ECO:0000313" key="2">
    <source>
        <dbReference type="EMBL" id="CAF9926105.1"/>
    </source>
</evidence>
<name>A0A8H3ISP6_9LECA</name>
<organism evidence="2 3">
    <name type="scientific">Gomphillus americanus</name>
    <dbReference type="NCBI Taxonomy" id="1940652"/>
    <lineage>
        <taxon>Eukaryota</taxon>
        <taxon>Fungi</taxon>
        <taxon>Dikarya</taxon>
        <taxon>Ascomycota</taxon>
        <taxon>Pezizomycotina</taxon>
        <taxon>Lecanoromycetes</taxon>
        <taxon>OSLEUM clade</taxon>
        <taxon>Ostropomycetidae</taxon>
        <taxon>Ostropales</taxon>
        <taxon>Graphidaceae</taxon>
        <taxon>Gomphilloideae</taxon>
        <taxon>Gomphillus</taxon>
    </lineage>
</organism>
<dbReference type="SUPFAM" id="SSF53474">
    <property type="entry name" value="alpha/beta-Hydrolases"/>
    <property type="match status" value="1"/>
</dbReference>
<dbReference type="EMBL" id="CAJPDQ010000024">
    <property type="protein sequence ID" value="CAF9926105.1"/>
    <property type="molecule type" value="Genomic_DNA"/>
</dbReference>
<dbReference type="InterPro" id="IPR029058">
    <property type="entry name" value="AB_hydrolase_fold"/>
</dbReference>
<gene>
    <name evidence="2" type="ORF">GOMPHAMPRED_004062</name>
</gene>
<dbReference type="AlphaFoldDB" id="A0A8H3ISP6"/>
<sequence length="304" mass="33111">MPTISLPSKPGAELFYEFTPSSASSDLLIVFVNGLVAPAMGWKPTIGLLKSGVSTLIYDRFGQGATTARDPLDTAEGKTGPYGHTYLDVVKDLHELIHTVAAEYAGRLLLVGNSIGVHIVRLYTQHYPDQVLGALFLDSNIANKEFHDMWPNPKDPGFDFSSLQVDDVSLEQYQEVCQKLPGMFNSTVPTQEGLDRRNQGELLPQPDEPKLLGPDGKGIYLTVVGHDPEFFAQQSLAMMKVPASLTNKFTQPSWSAYNEGLAKLSPRAIGPLIAPGAGHFIQKDQPQYVAEQIDELVSKIGGTT</sequence>
<comment type="caution">
    <text evidence="2">The sequence shown here is derived from an EMBL/GenBank/DDBJ whole genome shotgun (WGS) entry which is preliminary data.</text>
</comment>
<dbReference type="InterPro" id="IPR000073">
    <property type="entry name" value="AB_hydrolase_1"/>
</dbReference>
<keyword evidence="3" id="KW-1185">Reference proteome</keyword>
<evidence type="ECO:0000313" key="3">
    <source>
        <dbReference type="Proteomes" id="UP000664169"/>
    </source>
</evidence>
<reference evidence="2" key="1">
    <citation type="submission" date="2021-03" db="EMBL/GenBank/DDBJ databases">
        <authorList>
            <person name="Tagirdzhanova G."/>
        </authorList>
    </citation>
    <scope>NUCLEOTIDE SEQUENCE</scope>
</reference>
<proteinExistence type="predicted"/>
<evidence type="ECO:0000259" key="1">
    <source>
        <dbReference type="Pfam" id="PF12697"/>
    </source>
</evidence>